<dbReference type="GeneID" id="60587695"/>
<dbReference type="KEGG" id="hlt:I7X12_04340"/>
<dbReference type="InterPro" id="IPR015943">
    <property type="entry name" value="WD40/YVTN_repeat-like_dom_sf"/>
</dbReference>
<organism evidence="2 3">
    <name type="scientific">Halosimplex litoreum</name>
    <dbReference type="NCBI Taxonomy" id="1198301"/>
    <lineage>
        <taxon>Archaea</taxon>
        <taxon>Methanobacteriati</taxon>
        <taxon>Methanobacteriota</taxon>
        <taxon>Stenosarchaea group</taxon>
        <taxon>Halobacteria</taxon>
        <taxon>Halobacteriales</taxon>
        <taxon>Haloarculaceae</taxon>
        <taxon>Halosimplex</taxon>
    </lineage>
</organism>
<dbReference type="EMBL" id="CP065856">
    <property type="protein sequence ID" value="QPV63867.1"/>
    <property type="molecule type" value="Genomic_DNA"/>
</dbReference>
<dbReference type="RefSeq" id="WP_198062644.1">
    <property type="nucleotide sequence ID" value="NZ_CP065856.1"/>
</dbReference>
<dbReference type="SUPFAM" id="SSF50998">
    <property type="entry name" value="Quinoprotein alcohol dehydrogenase-like"/>
    <property type="match status" value="2"/>
</dbReference>
<dbReference type="PROSITE" id="PS51257">
    <property type="entry name" value="PROKAR_LIPOPROTEIN"/>
    <property type="match status" value="1"/>
</dbReference>
<dbReference type="Gene3D" id="2.130.10.10">
    <property type="entry name" value="YVTN repeat-like/Quinoprotein amine dehydrogenase"/>
    <property type="match status" value="1"/>
</dbReference>
<feature type="domain" description="Pyrrolo-quinoline quinone repeat" evidence="1">
    <location>
        <begin position="198"/>
        <end position="336"/>
    </location>
</feature>
<dbReference type="InterPro" id="IPR011047">
    <property type="entry name" value="Quinoprotein_ADH-like_sf"/>
</dbReference>
<dbReference type="Pfam" id="PF13360">
    <property type="entry name" value="PQQ_2"/>
    <property type="match status" value="1"/>
</dbReference>
<dbReference type="AlphaFoldDB" id="A0A7T3KW20"/>
<dbReference type="OrthoDB" id="145878at2157"/>
<dbReference type="InterPro" id="IPR002372">
    <property type="entry name" value="PQQ_rpt_dom"/>
</dbReference>
<protein>
    <submittedName>
        <fullName evidence="2">PQQ-binding-like beta-propeller repeat protein</fullName>
    </submittedName>
</protein>
<dbReference type="InterPro" id="IPR006311">
    <property type="entry name" value="TAT_signal"/>
</dbReference>
<keyword evidence="3" id="KW-1185">Reference proteome</keyword>
<proteinExistence type="predicted"/>
<dbReference type="InterPro" id="IPR018391">
    <property type="entry name" value="PQQ_b-propeller_rpt"/>
</dbReference>
<dbReference type="PROSITE" id="PS51318">
    <property type="entry name" value="TAT"/>
    <property type="match status" value="1"/>
</dbReference>
<evidence type="ECO:0000313" key="2">
    <source>
        <dbReference type="EMBL" id="QPV63867.1"/>
    </source>
</evidence>
<sequence length="365" mass="38602">MTSRRRFLRRTGGALGLGLGGGLAGCGYRPGGGDVRWRASGNFASFPTGALEVTDGLVVTVADSTTSFDIDREEWVSGGRVTAYSTADGTQLWSDHLDADLSCHAVGDGGAAVGFDGTVVRYGADGRRWRFAVDEPLLALGVAGEWAYGLTESGALVACSDGVERWWVDLEPELGGADVGFDPVVAASADAVLCSVGGTVHCVDPSGRRRWARSEVDARRFSVVDGEVFASSGTGLAALDGSTGESRWITDDRVGRFAVTTDAAYCAFDAELRAYDRSGDLRWAIPDDRRSGRNRPGLDRPDYQGRVAADSEGVYVDSSAGLAAVAPSDGRVRWRLSNRTLSAGPYLVESGVLVVDDGELVCHYR</sequence>
<evidence type="ECO:0000259" key="1">
    <source>
        <dbReference type="Pfam" id="PF13360"/>
    </source>
</evidence>
<dbReference type="SMART" id="SM00564">
    <property type="entry name" value="PQQ"/>
    <property type="match status" value="5"/>
</dbReference>
<evidence type="ECO:0000313" key="3">
    <source>
        <dbReference type="Proteomes" id="UP000595001"/>
    </source>
</evidence>
<gene>
    <name evidence="2" type="ORF">I7X12_04340</name>
</gene>
<dbReference type="Proteomes" id="UP000595001">
    <property type="component" value="Chromosome"/>
</dbReference>
<reference evidence="2 3" key="1">
    <citation type="submission" date="2020-12" db="EMBL/GenBank/DDBJ databases">
        <title>Halosimplex halophilum sp. nov. and Halosimplex salinum sp. nov., two new members of the genus Halosimplex.</title>
        <authorList>
            <person name="Cui H.L."/>
        </authorList>
    </citation>
    <scope>NUCLEOTIDE SEQUENCE [LARGE SCALE GENOMIC DNA]</scope>
    <source>
        <strain evidence="2 3">YGH94</strain>
    </source>
</reference>
<accession>A0A7T3KW20</accession>
<name>A0A7T3KW20_9EURY</name>